<dbReference type="InterPro" id="IPR011991">
    <property type="entry name" value="ArsR-like_HTH"/>
</dbReference>
<dbReference type="Gene3D" id="1.10.10.10">
    <property type="entry name" value="Winged helix-like DNA-binding domain superfamily/Winged helix DNA-binding domain"/>
    <property type="match status" value="1"/>
</dbReference>
<dbReference type="InterPro" id="IPR019885">
    <property type="entry name" value="Tscrpt_reg_HTH_AsnC-type_CS"/>
</dbReference>
<comment type="caution">
    <text evidence="5">The sequence shown here is derived from an EMBL/GenBank/DDBJ whole genome shotgun (WGS) entry which is preliminary data.</text>
</comment>
<keyword evidence="3" id="KW-0804">Transcription</keyword>
<evidence type="ECO:0000313" key="5">
    <source>
        <dbReference type="EMBL" id="THE63999.1"/>
    </source>
</evidence>
<evidence type="ECO:0000256" key="1">
    <source>
        <dbReference type="ARBA" id="ARBA00023015"/>
    </source>
</evidence>
<keyword evidence="1" id="KW-0805">Transcription regulation</keyword>
<dbReference type="InterPro" id="IPR036388">
    <property type="entry name" value="WH-like_DNA-bd_sf"/>
</dbReference>
<dbReference type="Pfam" id="PF13404">
    <property type="entry name" value="HTH_AsnC-type"/>
    <property type="match status" value="1"/>
</dbReference>
<reference evidence="5 6" key="1">
    <citation type="submission" date="2018-10" db="EMBL/GenBank/DDBJ databases">
        <title>Natronolimnobius sp. XQ-INN 246 isolated from Inner Mongolia Autonomous Region of China.</title>
        <authorList>
            <person name="Xue Q."/>
        </authorList>
    </citation>
    <scope>NUCLEOTIDE SEQUENCE [LARGE SCALE GENOMIC DNA]</scope>
    <source>
        <strain evidence="5 6">XQ-INN 246</strain>
    </source>
</reference>
<name>A0A4S3TIY1_9EURY</name>
<dbReference type="InterPro" id="IPR036390">
    <property type="entry name" value="WH_DNA-bd_sf"/>
</dbReference>
<dbReference type="Pfam" id="PF24273">
    <property type="entry name" value="TRASH_HVO_1752_C"/>
    <property type="match status" value="1"/>
</dbReference>
<dbReference type="AlphaFoldDB" id="A0A4S3TIY1"/>
<gene>
    <name evidence="5" type="ORF">D8Y22_15220</name>
</gene>
<dbReference type="OrthoDB" id="33200at2157"/>
<evidence type="ECO:0000256" key="3">
    <source>
        <dbReference type="ARBA" id="ARBA00023163"/>
    </source>
</evidence>
<evidence type="ECO:0000313" key="6">
    <source>
        <dbReference type="Proteomes" id="UP000318864"/>
    </source>
</evidence>
<dbReference type="EMBL" id="RBZW01000045">
    <property type="protein sequence ID" value="THE63999.1"/>
    <property type="molecule type" value="Genomic_DNA"/>
</dbReference>
<evidence type="ECO:0000259" key="4">
    <source>
        <dbReference type="PROSITE" id="PS50956"/>
    </source>
</evidence>
<feature type="domain" description="HTH asnC-type" evidence="4">
    <location>
        <begin position="7"/>
        <end position="96"/>
    </location>
</feature>
<dbReference type="PROSITE" id="PS50956">
    <property type="entry name" value="HTH_ASNC_2"/>
    <property type="match status" value="1"/>
</dbReference>
<dbReference type="RefSeq" id="WP_141465541.1">
    <property type="nucleotide sequence ID" value="NZ_RBZW01000045.1"/>
</dbReference>
<dbReference type="InterPro" id="IPR019888">
    <property type="entry name" value="Tscrpt_reg_AsnC-like"/>
</dbReference>
<keyword evidence="6" id="KW-1185">Reference proteome</keyword>
<organism evidence="5 6">
    <name type="scientific">Salinadaptatus halalkaliphilus</name>
    <dbReference type="NCBI Taxonomy" id="2419781"/>
    <lineage>
        <taxon>Archaea</taxon>
        <taxon>Methanobacteriati</taxon>
        <taxon>Methanobacteriota</taxon>
        <taxon>Stenosarchaea group</taxon>
        <taxon>Halobacteria</taxon>
        <taxon>Halobacteriales</taxon>
        <taxon>Natrialbaceae</taxon>
        <taxon>Salinadaptatus</taxon>
    </lineage>
</organism>
<dbReference type="SUPFAM" id="SSF46785">
    <property type="entry name" value="Winged helix' DNA-binding domain"/>
    <property type="match status" value="1"/>
</dbReference>
<dbReference type="InterPro" id="IPR056526">
    <property type="entry name" value="TRASH_HVO_1752"/>
</dbReference>
<evidence type="ECO:0000256" key="2">
    <source>
        <dbReference type="ARBA" id="ARBA00023125"/>
    </source>
</evidence>
<dbReference type="PRINTS" id="PR00033">
    <property type="entry name" value="HTHASNC"/>
</dbReference>
<dbReference type="GO" id="GO:0043565">
    <property type="term" value="F:sequence-specific DNA binding"/>
    <property type="evidence" value="ECO:0007669"/>
    <property type="project" value="InterPro"/>
</dbReference>
<accession>A0A4S3TIY1</accession>
<protein>
    <submittedName>
        <fullName evidence="5">AsnC family transcriptional regulator</fullName>
    </submittedName>
</protein>
<dbReference type="CDD" id="cd00090">
    <property type="entry name" value="HTH_ARSR"/>
    <property type="match status" value="1"/>
</dbReference>
<dbReference type="PANTHER" id="PTHR43413">
    <property type="entry name" value="TRANSCRIPTIONAL REGULATOR, ASNC FAMILY"/>
    <property type="match status" value="1"/>
</dbReference>
<dbReference type="InterPro" id="IPR000485">
    <property type="entry name" value="AsnC-type_HTH_dom"/>
</dbReference>
<dbReference type="Proteomes" id="UP000318864">
    <property type="component" value="Unassembled WGS sequence"/>
</dbReference>
<keyword evidence="2" id="KW-0238">DNA-binding</keyword>
<dbReference type="InterPro" id="IPR050684">
    <property type="entry name" value="HTH-Siroheme_Decarb"/>
</dbReference>
<sequence>MRDKRDLDQTDLELIRLLAEDARRPYSELAEVVNLSPPAVSDRIDRLQEQGVIRKFTIDIDRLKLQQRTPIMITFEVHPNESEDLYQRLSSLAGVEHAFKQYDGTIVVYGNAPESNPIEWLREEVDLEHVENIDFEMVEKYEWTQHLDKAEFSLPCQVCDNTVKSDGITATIGERTLAFCCPSCKRIYEQEFEEFQSNSD</sequence>
<dbReference type="PROSITE" id="PS00519">
    <property type="entry name" value="HTH_ASNC_1"/>
    <property type="match status" value="1"/>
</dbReference>
<proteinExistence type="predicted"/>
<dbReference type="SMART" id="SM00344">
    <property type="entry name" value="HTH_ASNC"/>
    <property type="match status" value="1"/>
</dbReference>
<dbReference type="PANTHER" id="PTHR43413:SF4">
    <property type="entry name" value="HTH-TYPE TRANSCRIPTIONAL REGULATOR LYSM"/>
    <property type="match status" value="1"/>
</dbReference>